<proteinExistence type="predicted"/>
<dbReference type="Gene3D" id="3.30.60.30">
    <property type="match status" value="1"/>
</dbReference>
<evidence type="ECO:0000256" key="1">
    <source>
        <dbReference type="ARBA" id="ARBA00004613"/>
    </source>
</evidence>
<dbReference type="InterPro" id="IPR011992">
    <property type="entry name" value="EF-hand-dom_pair"/>
</dbReference>
<evidence type="ECO:0000313" key="13">
    <source>
        <dbReference type="EMBL" id="PZC70733.1"/>
    </source>
</evidence>
<dbReference type="Pfam" id="PF00086">
    <property type="entry name" value="Thyroglobulin_1"/>
    <property type="match status" value="1"/>
</dbReference>
<comment type="subcellular location">
    <subcellularLocation>
        <location evidence="1">Secreted</location>
    </subcellularLocation>
</comment>
<keyword evidence="5 8" id="KW-1015">Disulfide bond</keyword>
<dbReference type="Pfam" id="PF10591">
    <property type="entry name" value="SPARC_Ca_bdg"/>
    <property type="match status" value="1"/>
</dbReference>
<evidence type="ECO:0000259" key="12">
    <source>
        <dbReference type="PROSITE" id="PS51465"/>
    </source>
</evidence>
<dbReference type="PANTHER" id="PTHR13866:SF30">
    <property type="match status" value="1"/>
</dbReference>
<organism evidence="13 14">
    <name type="scientific">Helicoverpa armigera</name>
    <name type="common">Cotton bollworm</name>
    <name type="synonym">Heliothis armigera</name>
    <dbReference type="NCBI Taxonomy" id="29058"/>
    <lineage>
        <taxon>Eukaryota</taxon>
        <taxon>Metazoa</taxon>
        <taxon>Ecdysozoa</taxon>
        <taxon>Arthropoda</taxon>
        <taxon>Hexapoda</taxon>
        <taxon>Insecta</taxon>
        <taxon>Pterygota</taxon>
        <taxon>Neoptera</taxon>
        <taxon>Endopterygota</taxon>
        <taxon>Lepidoptera</taxon>
        <taxon>Glossata</taxon>
        <taxon>Ditrysia</taxon>
        <taxon>Noctuoidea</taxon>
        <taxon>Noctuidae</taxon>
        <taxon>Heliothinae</taxon>
        <taxon>Helicoverpa</taxon>
    </lineage>
</organism>
<dbReference type="PROSITE" id="PS51162">
    <property type="entry name" value="THYROGLOBULIN_1_2"/>
    <property type="match status" value="1"/>
</dbReference>
<keyword evidence="4" id="KW-0654">Proteoglycan</keyword>
<dbReference type="SUPFAM" id="SSF100895">
    <property type="entry name" value="Kazal-type serine protease inhibitors"/>
    <property type="match status" value="1"/>
</dbReference>
<feature type="compositionally biased region" description="Basic and acidic residues" evidence="9">
    <location>
        <begin position="240"/>
        <end position="261"/>
    </location>
</feature>
<feature type="disulfide bond" evidence="8">
    <location>
        <begin position="399"/>
        <end position="406"/>
    </location>
</feature>
<gene>
    <name evidence="13" type="primary">HaOG214998</name>
    <name evidence="13" type="ORF">B5X24_HaOG214998</name>
</gene>
<evidence type="ECO:0000256" key="5">
    <source>
        <dbReference type="ARBA" id="ARBA00023157"/>
    </source>
</evidence>
<dbReference type="InterPro" id="IPR019577">
    <property type="entry name" value="SPARC/Testican_Ca-bd-dom"/>
</dbReference>
<dbReference type="OrthoDB" id="8875634at2759"/>
<dbReference type="GO" id="GO:0005509">
    <property type="term" value="F:calcium ion binding"/>
    <property type="evidence" value="ECO:0007669"/>
    <property type="project" value="InterPro"/>
</dbReference>
<keyword evidence="7" id="KW-0357">Heparan sulfate</keyword>
<keyword evidence="14" id="KW-1185">Reference proteome</keyword>
<comment type="caution">
    <text evidence="8">Lacks conserved residue(s) required for the propagation of feature annotation.</text>
</comment>
<evidence type="ECO:0008006" key="15">
    <source>
        <dbReference type="Google" id="ProtNLM"/>
    </source>
</evidence>
<keyword evidence="3" id="KW-0732">Signal</keyword>
<dbReference type="AlphaFoldDB" id="A0A2W1BGE1"/>
<evidence type="ECO:0000256" key="9">
    <source>
        <dbReference type="SAM" id="MobiDB-lite"/>
    </source>
</evidence>
<dbReference type="Gene3D" id="1.10.238.10">
    <property type="entry name" value="EF-hand"/>
    <property type="match status" value="1"/>
</dbReference>
<dbReference type="GO" id="GO:0005615">
    <property type="term" value="C:extracellular space"/>
    <property type="evidence" value="ECO:0007669"/>
    <property type="project" value="TreeGrafter"/>
</dbReference>
<feature type="domain" description="Thyroglobulin type-1" evidence="11">
    <location>
        <begin position="347"/>
        <end position="427"/>
    </location>
</feature>
<feature type="domain" description="Kazal-like" evidence="12">
    <location>
        <begin position="178"/>
        <end position="232"/>
    </location>
</feature>
<dbReference type="GO" id="GO:0050840">
    <property type="term" value="F:extracellular matrix binding"/>
    <property type="evidence" value="ECO:0007669"/>
    <property type="project" value="TreeGrafter"/>
</dbReference>
<evidence type="ECO:0000259" key="11">
    <source>
        <dbReference type="PROSITE" id="PS51162"/>
    </source>
</evidence>
<evidence type="ECO:0000256" key="6">
    <source>
        <dbReference type="ARBA" id="ARBA00023180"/>
    </source>
</evidence>
<dbReference type="CDD" id="cd00191">
    <property type="entry name" value="TY"/>
    <property type="match status" value="1"/>
</dbReference>
<dbReference type="InterPro" id="IPR000716">
    <property type="entry name" value="Thyroglobulin_1"/>
</dbReference>
<dbReference type="Pfam" id="PF07648">
    <property type="entry name" value="Kazal_2"/>
    <property type="match status" value="1"/>
</dbReference>
<evidence type="ECO:0000256" key="8">
    <source>
        <dbReference type="PROSITE-ProRule" id="PRU00500"/>
    </source>
</evidence>
<sequence>MKLPRRQSVVGIVPRDSVRRGVGPRGAGSGRAGGARQWRECGGAMHSFVRAATLAALLALAAAAARRADQDFEFDDDAEAGTAVSGAHSRRPRRYVYDPHNSLCRSLVCKKREVCVLRDAFTALCATKKDILRRGDILVAASGGGGGGGGDGEAGEWERDDDDDVFYDARDAEPGLDADDAKRCVGCPGRARAQFLCGSDNRTYSSLCRLDLHNCVRRPARPVRLACRGFCPCRRRARRPPPDWRRRKSESSHNEVLPERQSRRRLAQGSEGCALDKMANRLLDWFSVLMDEAGATAPPADGFPGDCKPEVRWMFAHLDADGDGLLSAGNLYALRHDERERCLRPFLASCGAAVSRAAWCGCMRRAARPCAALARAHPAAPGAYVPACDARGYYRPRQCHAALGVCWCVDAHGQELAGSRTKGAPACPGEKGSEGAEGAPADDEDGGGSGDAELRF</sequence>
<dbReference type="InterPro" id="IPR036058">
    <property type="entry name" value="Kazal_dom_sf"/>
</dbReference>
<dbReference type="SMART" id="SM00211">
    <property type="entry name" value="TY"/>
    <property type="match status" value="1"/>
</dbReference>
<dbReference type="PANTHER" id="PTHR13866">
    <property type="entry name" value="SPARC OSTEONECTIN"/>
    <property type="match status" value="1"/>
</dbReference>
<dbReference type="PROSITE" id="PS00484">
    <property type="entry name" value="THYROGLOBULIN_1_1"/>
    <property type="match status" value="1"/>
</dbReference>
<keyword evidence="2" id="KW-0964">Secreted</keyword>
<dbReference type="CDD" id="cd00104">
    <property type="entry name" value="KAZAL_FS"/>
    <property type="match status" value="1"/>
</dbReference>
<name>A0A2W1BGE1_HELAM</name>
<reference evidence="13 14" key="1">
    <citation type="journal article" date="2017" name="BMC Biol.">
        <title>Genomic innovations, transcriptional plasticity and gene loss underlying the evolution and divergence of two highly polyphagous and invasive Helicoverpa pest species.</title>
        <authorList>
            <person name="Pearce S.L."/>
            <person name="Clarke D.F."/>
            <person name="East P.D."/>
            <person name="Elfekih S."/>
            <person name="Gordon K.H."/>
            <person name="Jermiin L.S."/>
            <person name="McGaughran A."/>
            <person name="Oakeshott J.G."/>
            <person name="Papanikolaou A."/>
            <person name="Perera O.P."/>
            <person name="Rane R.V."/>
            <person name="Richards S."/>
            <person name="Tay W.T."/>
            <person name="Walsh T.K."/>
            <person name="Anderson A."/>
            <person name="Anderson C.J."/>
            <person name="Asgari S."/>
            <person name="Board P.G."/>
            <person name="Bretschneider A."/>
            <person name="Campbell P.M."/>
            <person name="Chertemps T."/>
            <person name="Christeller J.T."/>
            <person name="Coppin C.W."/>
            <person name="Downes S.J."/>
            <person name="Duan G."/>
            <person name="Farnsworth C.A."/>
            <person name="Good R.T."/>
            <person name="Han L.B."/>
            <person name="Han Y.C."/>
            <person name="Hatje K."/>
            <person name="Horne I."/>
            <person name="Huang Y.P."/>
            <person name="Hughes D.S."/>
            <person name="Jacquin-Joly E."/>
            <person name="James W."/>
            <person name="Jhangiani S."/>
            <person name="Kollmar M."/>
            <person name="Kuwar S.S."/>
            <person name="Li S."/>
            <person name="Liu N.Y."/>
            <person name="Maibeche M.T."/>
            <person name="Miller J.R."/>
            <person name="Montagne N."/>
            <person name="Perry T."/>
            <person name="Qu J."/>
            <person name="Song S.V."/>
            <person name="Sutton G.G."/>
            <person name="Vogel H."/>
            <person name="Walenz B.P."/>
            <person name="Xu W."/>
            <person name="Zhang H.J."/>
            <person name="Zou Z."/>
            <person name="Batterham P."/>
            <person name="Edwards O.R."/>
            <person name="Feyereisen R."/>
            <person name="Gibbs R.A."/>
            <person name="Heckel D.G."/>
            <person name="McGrath A."/>
            <person name="Robin C."/>
            <person name="Scherer S.E."/>
            <person name="Worley K.C."/>
            <person name="Wu Y.D."/>
        </authorList>
    </citation>
    <scope>NUCLEOTIDE SEQUENCE [LARGE SCALE GENOMIC DNA]</scope>
    <source>
        <strain evidence="13">Harm_GR_Male_#8</strain>
        <tissue evidence="13">Whole organism</tissue>
    </source>
</reference>
<dbReference type="InterPro" id="IPR002350">
    <property type="entry name" value="Kazal_dom"/>
</dbReference>
<dbReference type="Proteomes" id="UP000249218">
    <property type="component" value="Unassembled WGS sequence"/>
</dbReference>
<dbReference type="InterPro" id="IPR002048">
    <property type="entry name" value="EF_hand_dom"/>
</dbReference>
<dbReference type="GO" id="GO:0005518">
    <property type="term" value="F:collagen binding"/>
    <property type="evidence" value="ECO:0007669"/>
    <property type="project" value="TreeGrafter"/>
</dbReference>
<dbReference type="InterPro" id="IPR036857">
    <property type="entry name" value="Thyroglobulin_1_sf"/>
</dbReference>
<dbReference type="EMBL" id="KZ150479">
    <property type="protein sequence ID" value="PZC70733.1"/>
    <property type="molecule type" value="Genomic_DNA"/>
</dbReference>
<evidence type="ECO:0000256" key="7">
    <source>
        <dbReference type="ARBA" id="ARBA00023207"/>
    </source>
</evidence>
<dbReference type="Gene3D" id="4.10.800.10">
    <property type="entry name" value="Thyroglobulin type-1"/>
    <property type="match status" value="1"/>
</dbReference>
<keyword evidence="6" id="KW-0325">Glycoprotein</keyword>
<protein>
    <recommendedName>
        <fullName evidence="15">Thyroglobulin type-1 domain-containing protein</fullName>
    </recommendedName>
</protein>
<feature type="domain" description="EF-hand" evidence="10">
    <location>
        <begin position="306"/>
        <end position="341"/>
    </location>
</feature>
<accession>A0A2W1BGE1</accession>
<dbReference type="PROSITE" id="PS51465">
    <property type="entry name" value="KAZAL_2"/>
    <property type="match status" value="1"/>
</dbReference>
<dbReference type="SMART" id="SM00280">
    <property type="entry name" value="KAZAL"/>
    <property type="match status" value="1"/>
</dbReference>
<feature type="region of interest" description="Disordered" evidence="9">
    <location>
        <begin position="419"/>
        <end position="456"/>
    </location>
</feature>
<feature type="region of interest" description="Disordered" evidence="9">
    <location>
        <begin position="238"/>
        <end position="268"/>
    </location>
</feature>
<dbReference type="PROSITE" id="PS50222">
    <property type="entry name" value="EF_HAND_2"/>
    <property type="match status" value="1"/>
</dbReference>
<dbReference type="SUPFAM" id="SSF57610">
    <property type="entry name" value="Thyroglobulin type-1 domain"/>
    <property type="match status" value="1"/>
</dbReference>
<evidence type="ECO:0000256" key="2">
    <source>
        <dbReference type="ARBA" id="ARBA00022525"/>
    </source>
</evidence>
<evidence type="ECO:0000256" key="3">
    <source>
        <dbReference type="ARBA" id="ARBA00022729"/>
    </source>
</evidence>
<evidence type="ECO:0000259" key="10">
    <source>
        <dbReference type="PROSITE" id="PS50222"/>
    </source>
</evidence>
<dbReference type="SUPFAM" id="SSF47473">
    <property type="entry name" value="EF-hand"/>
    <property type="match status" value="1"/>
</dbReference>
<evidence type="ECO:0000256" key="4">
    <source>
        <dbReference type="ARBA" id="ARBA00022974"/>
    </source>
</evidence>
<evidence type="ECO:0000313" key="14">
    <source>
        <dbReference type="Proteomes" id="UP000249218"/>
    </source>
</evidence>